<feature type="region of interest" description="Disordered" evidence="1">
    <location>
        <begin position="1368"/>
        <end position="1388"/>
    </location>
</feature>
<dbReference type="InterPro" id="IPR027417">
    <property type="entry name" value="P-loop_NTPase"/>
</dbReference>
<feature type="region of interest" description="Disordered" evidence="1">
    <location>
        <begin position="533"/>
        <end position="619"/>
    </location>
</feature>
<feature type="compositionally biased region" description="Basic and acidic residues" evidence="1">
    <location>
        <begin position="228"/>
        <end position="241"/>
    </location>
</feature>
<feature type="region of interest" description="Disordered" evidence="1">
    <location>
        <begin position="157"/>
        <end position="322"/>
    </location>
</feature>
<feature type="region of interest" description="Disordered" evidence="1">
    <location>
        <begin position="368"/>
        <end position="443"/>
    </location>
</feature>
<feature type="domain" description="AAA+ ATPase" evidence="2">
    <location>
        <begin position="1009"/>
        <end position="1173"/>
    </location>
</feature>
<feature type="region of interest" description="Disordered" evidence="1">
    <location>
        <begin position="701"/>
        <end position="728"/>
    </location>
</feature>
<evidence type="ECO:0000256" key="1">
    <source>
        <dbReference type="SAM" id="MobiDB-lite"/>
    </source>
</evidence>
<feature type="compositionally biased region" description="Basic residues" evidence="1">
    <location>
        <begin position="293"/>
        <end position="302"/>
    </location>
</feature>
<dbReference type="SUPFAM" id="SSF52540">
    <property type="entry name" value="P-loop containing nucleoside triphosphate hydrolases"/>
    <property type="match status" value="1"/>
</dbReference>
<feature type="compositionally biased region" description="Acidic residues" evidence="1">
    <location>
        <begin position="1246"/>
        <end position="1256"/>
    </location>
</feature>
<dbReference type="RefSeq" id="XP_052129696.1">
    <property type="nucleotide sequence ID" value="XM_052273736.1"/>
</dbReference>
<dbReference type="InterPro" id="IPR003593">
    <property type="entry name" value="AAA+_ATPase"/>
</dbReference>
<feature type="region of interest" description="Disordered" evidence="1">
    <location>
        <begin position="483"/>
        <end position="516"/>
    </location>
</feature>
<feature type="compositionally biased region" description="Polar residues" evidence="1">
    <location>
        <begin position="1368"/>
        <end position="1378"/>
    </location>
</feature>
<dbReference type="SMART" id="SM00382">
    <property type="entry name" value="AAA"/>
    <property type="match status" value="1"/>
</dbReference>
<feature type="region of interest" description="Disordered" evidence="1">
    <location>
        <begin position="58"/>
        <end position="90"/>
    </location>
</feature>
<proteinExistence type="predicted"/>
<feature type="compositionally biased region" description="Low complexity" evidence="1">
    <location>
        <begin position="556"/>
        <end position="566"/>
    </location>
</feature>
<accession>A0A9C6X5X5</accession>
<dbReference type="OrthoDB" id="9996895at2759"/>
<name>A0A9C6X5X5_FRAOC</name>
<feature type="region of interest" description="Disordered" evidence="1">
    <location>
        <begin position="1235"/>
        <end position="1257"/>
    </location>
</feature>
<feature type="compositionally biased region" description="Low complexity" evidence="1">
    <location>
        <begin position="712"/>
        <end position="726"/>
    </location>
</feature>
<dbReference type="GO" id="GO:0061860">
    <property type="term" value="F:DNA clamp unloader activity"/>
    <property type="evidence" value="ECO:0007669"/>
    <property type="project" value="TreeGrafter"/>
</dbReference>
<dbReference type="GO" id="GO:0005634">
    <property type="term" value="C:nucleus"/>
    <property type="evidence" value="ECO:0007669"/>
    <property type="project" value="TreeGrafter"/>
</dbReference>
<dbReference type="Pfam" id="PF00004">
    <property type="entry name" value="AAA"/>
    <property type="match status" value="1"/>
</dbReference>
<dbReference type="Proteomes" id="UP000504606">
    <property type="component" value="Unplaced"/>
</dbReference>
<feature type="compositionally biased region" description="Basic and acidic residues" evidence="1">
    <location>
        <begin position="308"/>
        <end position="318"/>
    </location>
</feature>
<evidence type="ECO:0000313" key="3">
    <source>
        <dbReference type="Proteomes" id="UP000504606"/>
    </source>
</evidence>
<gene>
    <name evidence="4" type="primary">LOC113202507</name>
</gene>
<protein>
    <submittedName>
        <fullName evidence="4">ATPase family AAA domain-containing protein 5 isoform X1</fullName>
    </submittedName>
</protein>
<reference evidence="4" key="1">
    <citation type="submission" date="2025-08" db="UniProtKB">
        <authorList>
            <consortium name="RefSeq"/>
        </authorList>
    </citation>
    <scope>IDENTIFICATION</scope>
    <source>
        <tissue evidence="4">Whole organism</tissue>
    </source>
</reference>
<dbReference type="KEGG" id="foc:113202507"/>
<evidence type="ECO:0000259" key="2">
    <source>
        <dbReference type="SMART" id="SM00382"/>
    </source>
</evidence>
<feature type="compositionally biased region" description="Basic residues" evidence="1">
    <location>
        <begin position="595"/>
        <end position="608"/>
    </location>
</feature>
<dbReference type="InterPro" id="IPR003959">
    <property type="entry name" value="ATPase_AAA_core"/>
</dbReference>
<dbReference type="GO" id="GO:0016887">
    <property type="term" value="F:ATP hydrolysis activity"/>
    <property type="evidence" value="ECO:0007669"/>
    <property type="project" value="InterPro"/>
</dbReference>
<dbReference type="CTD" id="39770"/>
<feature type="compositionally biased region" description="Polar residues" evidence="1">
    <location>
        <begin position="270"/>
        <end position="292"/>
    </location>
</feature>
<dbReference type="GO" id="GO:0003677">
    <property type="term" value="F:DNA binding"/>
    <property type="evidence" value="ECO:0007669"/>
    <property type="project" value="TreeGrafter"/>
</dbReference>
<dbReference type="GeneID" id="113202507"/>
<dbReference type="GO" id="GO:0005524">
    <property type="term" value="F:ATP binding"/>
    <property type="evidence" value="ECO:0007669"/>
    <property type="project" value="InterPro"/>
</dbReference>
<sequence>MVCNAMKSVIDDYFGQGPKSDKRGVVPSTKVTPEKSEESHISAGTLKSTDEDVVVNGKENTMSKDKGCKTPVGKSKSASCNNPLKGRRSQKKKCAATPKHFLQEDNLEQNTVLNCAETKDGIASPKSFAFKIRIKSKEQCLNDEDFSSPEQAVVASNMHTKELGSPQGTMFKYLVPQKNSSDPEKDCGSSSKVKVNISDFFSPAKDKKSDADHLKKSGDSFISSNNDIGKETKKAGDEKKAITPPSTSKLVKKTTKRSLSISKNRKNTKETSPLQVSDSNITVASSVQNVKSASKRKTKPTKKSLSLAKHEGKDEKSILEGPAKAQLEGKASSELNVSQSVTNAFKKIMSKSNEVNVIDVSQDLLSKKRKRGVDDDDWDGNLGCQPLKTVREDSPVRTTSKSCTLNQISCDSDDSTSSMSKAKSLKNTSLNSGSGNKEEQSVASECTLKVEESKRNSLMSYFSKVSKEEVLSKEEKVEMKVKALIHSPPTTPSKKVKRRSVNSLPGGAASLGKKKPNFKNKLKESINAIDIIDNDEGTLSDMGKDNLSLPKDKKPSSPSSVKQKSLMHNANTSPKKFVLGQSVDLSNGKHGISPKTKKKSLSKNRVKKEAKNNGTGLTKSQKVTNVKDADEECLATPIANFSEEPEADVSKTTPNIQIPWTLKVCLTPLPLPTTQGTLLEEESDSDEIFLFRQDKKRKVEKQLETERLSSKNADPNSPNDKSSSPDIIFEKETDVKIASLFTRKADTQARQLFLQSGVPEQVKRTLETQRSFEEQEVEIFPKKSHIQQKDDEWTWSLPFVSIPLTLSHEEEIPLPSCKFSLKNFNGGYDILDEIDPIMSASCKGPGMRIRFGLPTDVVRPILRIIKQNSQNFVVVNTFKTLKKKFKEDDFFKAAALSAFSDVQKPKRKSANRKSLNSKLNTSLPVFRAHLWTEKYKPSTANEIVGNNGSVQQLKRWLEAWRKASEDCCNLAKQPIKEDMKRRKRKKDLLDDDDFLVSDNSSDGVNSNLPLSVAVLYGPNGNGKTSTVYALAKDLGYKVLEVNASEKRNGKLVLSKLAEATQSHQVQQGNSAEQGFAALFGKNLNPVKNKKSNKALKSNSDLDEEKAKKMSLILFEDIDIVFEEEDEGFLSAVTNLVSMSKRPVILTTTDPESPMVNRFMNSSSLILHFSCPPNLISSWLQIVSVVEGIYVAPETVQDLVYLCKGDFRRALLQMQLWVMSGANNLLMPSLPTLNHKAKKNSKHNDSDDISDNDDESTEFCPPSIPANTNCIAAMLSRSSSTETNAETAITSVEVPYPLDLGLFWWNLPPILSLKQVEHAQLPEKPKEDLSAPGHRRMLDDSFIASFCTDDGNTTDSYCTNDESDATCSQATSIGESGESQNDEKTPCNVDLTSIEPKSYKTCCSQEEMTAMLHQMHIISTIDVIAVSCRLLNASGVEPISRFSHPNLKDSLSLVKVEVEGPSYLMNSTAEDICHWLGEQSLNNTKSSFKLVNLDRPVCYNSCLPNQEEHRWRDAHSETEQAALHALPMCMRLESRAISTDYLPALRTFCRLERNRSIINTKRRNRFYHYLKSLGAHLSELQLELLCHTMCDMS</sequence>
<organism evidence="3 4">
    <name type="scientific">Frankliniella occidentalis</name>
    <name type="common">Western flower thrips</name>
    <name type="synonym">Euthrips occidentalis</name>
    <dbReference type="NCBI Taxonomy" id="133901"/>
    <lineage>
        <taxon>Eukaryota</taxon>
        <taxon>Metazoa</taxon>
        <taxon>Ecdysozoa</taxon>
        <taxon>Arthropoda</taxon>
        <taxon>Hexapoda</taxon>
        <taxon>Insecta</taxon>
        <taxon>Pterygota</taxon>
        <taxon>Neoptera</taxon>
        <taxon>Paraneoptera</taxon>
        <taxon>Thysanoptera</taxon>
        <taxon>Terebrantia</taxon>
        <taxon>Thripoidea</taxon>
        <taxon>Thripidae</taxon>
        <taxon>Frankliniella</taxon>
    </lineage>
</organism>
<feature type="compositionally biased region" description="Basic and acidic residues" evidence="1">
    <location>
        <begin position="204"/>
        <end position="218"/>
    </location>
</feature>
<feature type="compositionally biased region" description="Low complexity" evidence="1">
    <location>
        <begin position="415"/>
        <end position="426"/>
    </location>
</feature>
<dbReference type="PANTHER" id="PTHR23389">
    <property type="entry name" value="CHROMOSOME TRANSMISSION FIDELITY FACTOR 18"/>
    <property type="match status" value="1"/>
</dbReference>
<dbReference type="PANTHER" id="PTHR23389:SF21">
    <property type="entry name" value="ATPASE FAMILY AAA DOMAIN-CONTAINING PROTEIN 5"/>
    <property type="match status" value="1"/>
</dbReference>
<feature type="region of interest" description="Disordered" evidence="1">
    <location>
        <begin position="13"/>
        <end position="43"/>
    </location>
</feature>
<feature type="compositionally biased region" description="Polar residues" evidence="1">
    <location>
        <begin position="396"/>
        <end position="408"/>
    </location>
</feature>
<evidence type="ECO:0000313" key="4">
    <source>
        <dbReference type="RefSeq" id="XP_052129696.1"/>
    </source>
</evidence>
<keyword evidence="3" id="KW-1185">Reference proteome</keyword>
<dbReference type="Gene3D" id="3.40.50.300">
    <property type="entry name" value="P-loop containing nucleotide triphosphate hydrolases"/>
    <property type="match status" value="1"/>
</dbReference>